<dbReference type="InterPro" id="IPR012341">
    <property type="entry name" value="6hp_glycosidase-like_sf"/>
</dbReference>
<sequence>MAATAGPTGLLLVWDENPPYPRRRPGTPTASATPLAWTHAQYLRLARSVHNGRPMEYPEVVARRYL</sequence>
<gene>
    <name evidence="1" type="ORF">ACFSXZ_01815</name>
</gene>
<dbReference type="Proteomes" id="UP001597417">
    <property type="component" value="Unassembled WGS sequence"/>
</dbReference>
<evidence type="ECO:0008006" key="3">
    <source>
        <dbReference type="Google" id="ProtNLM"/>
    </source>
</evidence>
<protein>
    <recommendedName>
        <fullName evidence="3">Glucoamylase</fullName>
    </recommendedName>
</protein>
<evidence type="ECO:0000313" key="2">
    <source>
        <dbReference type="Proteomes" id="UP001597417"/>
    </source>
</evidence>
<organism evidence="1 2">
    <name type="scientific">Amycolatopsis pigmentata</name>
    <dbReference type="NCBI Taxonomy" id="450801"/>
    <lineage>
        <taxon>Bacteria</taxon>
        <taxon>Bacillati</taxon>
        <taxon>Actinomycetota</taxon>
        <taxon>Actinomycetes</taxon>
        <taxon>Pseudonocardiales</taxon>
        <taxon>Pseudonocardiaceae</taxon>
        <taxon>Amycolatopsis</taxon>
    </lineage>
</organism>
<comment type="caution">
    <text evidence="1">The sequence shown here is derived from an EMBL/GenBank/DDBJ whole genome shotgun (WGS) entry which is preliminary data.</text>
</comment>
<dbReference type="RefSeq" id="WP_378260514.1">
    <property type="nucleotide sequence ID" value="NZ_JBHUKR010000004.1"/>
</dbReference>
<dbReference type="Gene3D" id="1.50.10.10">
    <property type="match status" value="1"/>
</dbReference>
<dbReference type="EMBL" id="JBHUKR010000004">
    <property type="protein sequence ID" value="MFD2415055.1"/>
    <property type="molecule type" value="Genomic_DNA"/>
</dbReference>
<evidence type="ECO:0000313" key="1">
    <source>
        <dbReference type="EMBL" id="MFD2415055.1"/>
    </source>
</evidence>
<accession>A0ABW5FKG2</accession>
<keyword evidence="2" id="KW-1185">Reference proteome</keyword>
<dbReference type="SUPFAM" id="SSF48208">
    <property type="entry name" value="Six-hairpin glycosidases"/>
    <property type="match status" value="1"/>
</dbReference>
<proteinExistence type="predicted"/>
<reference evidence="2" key="1">
    <citation type="journal article" date="2019" name="Int. J. Syst. Evol. Microbiol.">
        <title>The Global Catalogue of Microorganisms (GCM) 10K type strain sequencing project: providing services to taxonomists for standard genome sequencing and annotation.</title>
        <authorList>
            <consortium name="The Broad Institute Genomics Platform"/>
            <consortium name="The Broad Institute Genome Sequencing Center for Infectious Disease"/>
            <person name="Wu L."/>
            <person name="Ma J."/>
        </authorList>
    </citation>
    <scope>NUCLEOTIDE SEQUENCE [LARGE SCALE GENOMIC DNA]</scope>
    <source>
        <strain evidence="2">CGMCC 4.7645</strain>
    </source>
</reference>
<dbReference type="InterPro" id="IPR008928">
    <property type="entry name" value="6-hairpin_glycosidase_sf"/>
</dbReference>
<name>A0ABW5FKG2_9PSEU</name>